<dbReference type="InterPro" id="IPR020084">
    <property type="entry name" value="NUDIX_hydrolase_CS"/>
</dbReference>
<evidence type="ECO:0000256" key="4">
    <source>
        <dbReference type="RuleBase" id="RU003476"/>
    </source>
</evidence>
<reference evidence="6 7" key="1">
    <citation type="submission" date="2019-11" db="EMBL/GenBank/DDBJ databases">
        <authorList>
            <person name="He Y."/>
        </authorList>
    </citation>
    <scope>NUCLEOTIDE SEQUENCE [LARGE SCALE GENOMIC DNA]</scope>
    <source>
        <strain evidence="6 7">SCSIO 58843</strain>
    </source>
</reference>
<comment type="cofactor">
    <cofactor evidence="1">
        <name>Mg(2+)</name>
        <dbReference type="ChEBI" id="CHEBI:18420"/>
    </cofactor>
</comment>
<dbReference type="GO" id="GO:0016787">
    <property type="term" value="F:hydrolase activity"/>
    <property type="evidence" value="ECO:0007669"/>
    <property type="project" value="UniProtKB-KW"/>
</dbReference>
<keyword evidence="3 4" id="KW-0378">Hydrolase</keyword>
<dbReference type="InterPro" id="IPR015797">
    <property type="entry name" value="NUDIX_hydrolase-like_dom_sf"/>
</dbReference>
<name>A0A5Q2RNE6_9ACTN</name>
<dbReference type="InterPro" id="IPR000086">
    <property type="entry name" value="NUDIX_hydrolase_dom"/>
</dbReference>
<evidence type="ECO:0000313" key="6">
    <source>
        <dbReference type="EMBL" id="QGG95617.1"/>
    </source>
</evidence>
<dbReference type="KEGG" id="atq:GH723_11205"/>
<dbReference type="Proteomes" id="UP000334019">
    <property type="component" value="Chromosome"/>
</dbReference>
<dbReference type="InterPro" id="IPR020476">
    <property type="entry name" value="Nudix_hydrolase"/>
</dbReference>
<dbReference type="PANTHER" id="PTHR43046">
    <property type="entry name" value="GDP-MANNOSE MANNOSYL HYDROLASE"/>
    <property type="match status" value="1"/>
</dbReference>
<keyword evidence="7" id="KW-1185">Reference proteome</keyword>
<dbReference type="CDD" id="cd02883">
    <property type="entry name" value="NUDIX_Hydrolase"/>
    <property type="match status" value="1"/>
</dbReference>
<evidence type="ECO:0000256" key="3">
    <source>
        <dbReference type="ARBA" id="ARBA00022801"/>
    </source>
</evidence>
<dbReference type="PANTHER" id="PTHR43046:SF16">
    <property type="entry name" value="ADP-RIBOSE PYROPHOSPHATASE YJHB-RELATED"/>
    <property type="match status" value="1"/>
</dbReference>
<dbReference type="Pfam" id="PF00293">
    <property type="entry name" value="NUDIX"/>
    <property type="match status" value="1"/>
</dbReference>
<dbReference type="EMBL" id="CP045851">
    <property type="protein sequence ID" value="QGG95617.1"/>
    <property type="molecule type" value="Genomic_DNA"/>
</dbReference>
<sequence>MVPPVLHRLLLGAFAKLPRPVRRRLVRWGAPSYTVGAICVIRRQDGRVLLIRQRYRQRWGLPGGLLSRGEDPADAARREVAEEVGLDVELIGPPVVVVDPGPQRVDVVYAAVPAPGCDPDTARPTSPEVVDARWFAPDAMDDVQHETASALAVLAERQGAGPESTGSAEAAGLG</sequence>
<dbReference type="PROSITE" id="PS00893">
    <property type="entry name" value="NUDIX_BOX"/>
    <property type="match status" value="1"/>
</dbReference>
<comment type="similarity">
    <text evidence="2 4">Belongs to the Nudix hydrolase family.</text>
</comment>
<protein>
    <submittedName>
        <fullName evidence="6">NUDIX domain-containing protein</fullName>
    </submittedName>
</protein>
<evidence type="ECO:0000256" key="1">
    <source>
        <dbReference type="ARBA" id="ARBA00001946"/>
    </source>
</evidence>
<organism evidence="6 7">
    <name type="scientific">Actinomarinicola tropica</name>
    <dbReference type="NCBI Taxonomy" id="2789776"/>
    <lineage>
        <taxon>Bacteria</taxon>
        <taxon>Bacillati</taxon>
        <taxon>Actinomycetota</taxon>
        <taxon>Acidimicrobiia</taxon>
        <taxon>Acidimicrobiales</taxon>
        <taxon>Iamiaceae</taxon>
        <taxon>Actinomarinicola</taxon>
    </lineage>
</organism>
<dbReference type="PRINTS" id="PR00502">
    <property type="entry name" value="NUDIXFAMILY"/>
</dbReference>
<dbReference type="SUPFAM" id="SSF55811">
    <property type="entry name" value="Nudix"/>
    <property type="match status" value="1"/>
</dbReference>
<gene>
    <name evidence="6" type="ORF">GH723_11205</name>
</gene>
<dbReference type="PROSITE" id="PS51462">
    <property type="entry name" value="NUDIX"/>
    <property type="match status" value="1"/>
</dbReference>
<dbReference type="Gene3D" id="3.90.79.10">
    <property type="entry name" value="Nucleoside Triphosphate Pyrophosphohydrolase"/>
    <property type="match status" value="1"/>
</dbReference>
<accession>A0A5Q2RNE6</accession>
<proteinExistence type="inferred from homology"/>
<evidence type="ECO:0000256" key="2">
    <source>
        <dbReference type="ARBA" id="ARBA00005582"/>
    </source>
</evidence>
<dbReference type="AlphaFoldDB" id="A0A5Q2RNE6"/>
<feature type="domain" description="Nudix hydrolase" evidence="5">
    <location>
        <begin position="31"/>
        <end position="160"/>
    </location>
</feature>
<evidence type="ECO:0000313" key="7">
    <source>
        <dbReference type="Proteomes" id="UP000334019"/>
    </source>
</evidence>
<evidence type="ECO:0000259" key="5">
    <source>
        <dbReference type="PROSITE" id="PS51462"/>
    </source>
</evidence>